<proteinExistence type="predicted"/>
<dbReference type="SUPFAM" id="SSF81383">
    <property type="entry name" value="F-box domain"/>
    <property type="match status" value="1"/>
</dbReference>
<dbReference type="Gramene" id="rna-gnl|WGS:JABURB|Cocit.L3252.1">
    <property type="protein sequence ID" value="cds-KAF7847181.1"/>
    <property type="gene ID" value="gene-BT93_L3252"/>
</dbReference>
<dbReference type="Proteomes" id="UP000806378">
    <property type="component" value="Unassembled WGS sequence"/>
</dbReference>
<dbReference type="AlphaFoldDB" id="A0A8T0CHN9"/>
<name>A0A8T0CHN9_CORYI</name>
<comment type="caution">
    <text evidence="3">The sequence shown here is derived from an EMBL/GenBank/DDBJ whole genome shotgun (WGS) entry which is preliminary data.</text>
</comment>
<dbReference type="PROSITE" id="PS50181">
    <property type="entry name" value="FBOX"/>
    <property type="match status" value="1"/>
</dbReference>
<dbReference type="InterPro" id="IPR036047">
    <property type="entry name" value="F-box-like_dom_sf"/>
</dbReference>
<feature type="region of interest" description="Disordered" evidence="1">
    <location>
        <begin position="1"/>
        <end position="23"/>
    </location>
</feature>
<feature type="domain" description="F-box" evidence="2">
    <location>
        <begin position="241"/>
        <end position="287"/>
    </location>
</feature>
<dbReference type="OrthoDB" id="101791at2759"/>
<evidence type="ECO:0000256" key="1">
    <source>
        <dbReference type="SAM" id="MobiDB-lite"/>
    </source>
</evidence>
<accession>A0A8T0CHN9</accession>
<dbReference type="PANTHER" id="PTHR47602">
    <property type="entry name" value="F-BOX PROTEIN SKIP22"/>
    <property type="match status" value="1"/>
</dbReference>
<dbReference type="Gene3D" id="1.20.1280.50">
    <property type="match status" value="1"/>
</dbReference>
<dbReference type="PANTHER" id="PTHR47602:SF2">
    <property type="entry name" value="F-BOX PROTEIN SKIP22"/>
    <property type="match status" value="1"/>
</dbReference>
<protein>
    <recommendedName>
        <fullName evidence="2">F-box domain-containing protein</fullName>
    </recommendedName>
</protein>
<organism evidence="3 4">
    <name type="scientific">Corymbia citriodora subsp. variegata</name>
    <dbReference type="NCBI Taxonomy" id="360336"/>
    <lineage>
        <taxon>Eukaryota</taxon>
        <taxon>Viridiplantae</taxon>
        <taxon>Streptophyta</taxon>
        <taxon>Embryophyta</taxon>
        <taxon>Tracheophyta</taxon>
        <taxon>Spermatophyta</taxon>
        <taxon>Magnoliopsida</taxon>
        <taxon>eudicotyledons</taxon>
        <taxon>Gunneridae</taxon>
        <taxon>Pentapetalae</taxon>
        <taxon>rosids</taxon>
        <taxon>malvids</taxon>
        <taxon>Myrtales</taxon>
        <taxon>Myrtaceae</taxon>
        <taxon>Myrtoideae</taxon>
        <taxon>Eucalypteae</taxon>
        <taxon>Corymbia</taxon>
    </lineage>
</organism>
<evidence type="ECO:0000313" key="4">
    <source>
        <dbReference type="Proteomes" id="UP000806378"/>
    </source>
</evidence>
<evidence type="ECO:0000313" key="3">
    <source>
        <dbReference type="EMBL" id="KAF7847181.1"/>
    </source>
</evidence>
<gene>
    <name evidence="3" type="ORF">BT93_L3252</name>
</gene>
<dbReference type="CDD" id="cd22165">
    <property type="entry name" value="F-box_AtSKIP22-like"/>
    <property type="match status" value="1"/>
</dbReference>
<evidence type="ECO:0000259" key="2">
    <source>
        <dbReference type="PROSITE" id="PS50181"/>
    </source>
</evidence>
<sequence length="336" mass="36734">MDPGDCPDSGGRPEEAADSEMTTDLVLEDGQKVGAWGSVEGRGNFSSGSVDFDGEGVVAVKESVAVRSGKFSEPYFLQRVLKEELGGGGGGGGGGHRLLVVAVHAVMQESGFVAVDPVTGTSAGRYHLPDQCPSTLWYRASLNVPECVLLKFQSLGHFIIVYGSLPKAKLGLRRLCLDGRRFAPAIDLMWAKGKDNDVEEEGNFSASYPVKEVFEFWKSVKDDLALPLLMDLTERAGLPLPSCFPSLLTELKLKIFESLSGIDLARVGCVCSELRSLTSDNDLWKQKCVDEFKKKTESGGMINWKQSFARLWEAKKETKKKRRRRVVGPDAFAYDA</sequence>
<dbReference type="InterPro" id="IPR001810">
    <property type="entry name" value="F-box_dom"/>
</dbReference>
<dbReference type="Gene3D" id="3.40.1000.30">
    <property type="match status" value="1"/>
</dbReference>
<dbReference type="Pfam" id="PF12937">
    <property type="entry name" value="F-box-like"/>
    <property type="match status" value="1"/>
</dbReference>
<dbReference type="EMBL" id="MU091142">
    <property type="protein sequence ID" value="KAF7847181.1"/>
    <property type="molecule type" value="Genomic_DNA"/>
</dbReference>
<dbReference type="SMART" id="SM00256">
    <property type="entry name" value="FBOX"/>
    <property type="match status" value="1"/>
</dbReference>
<reference evidence="3" key="1">
    <citation type="submission" date="2020-05" db="EMBL/GenBank/DDBJ databases">
        <title>WGS assembly of Corymbia citriodora subspecies variegata.</title>
        <authorList>
            <person name="Barry K."/>
            <person name="Hundley H."/>
            <person name="Shu S."/>
            <person name="Jenkins J."/>
            <person name="Grimwood J."/>
            <person name="Baten A."/>
        </authorList>
    </citation>
    <scope>NUCLEOTIDE SEQUENCE</scope>
    <source>
        <strain evidence="3">CV2-018</strain>
    </source>
</reference>
<keyword evidence="4" id="KW-1185">Reference proteome</keyword>